<evidence type="ECO:0000313" key="2">
    <source>
        <dbReference type="EMBL" id="AZG43454.1"/>
    </source>
</evidence>
<keyword evidence="3" id="KW-1185">Reference proteome</keyword>
<evidence type="ECO:0008006" key="4">
    <source>
        <dbReference type="Google" id="ProtNLM"/>
    </source>
</evidence>
<organism evidence="2 3">
    <name type="scientific">Gordonia insulae</name>
    <dbReference type="NCBI Taxonomy" id="2420509"/>
    <lineage>
        <taxon>Bacteria</taxon>
        <taxon>Bacillati</taxon>
        <taxon>Actinomycetota</taxon>
        <taxon>Actinomycetes</taxon>
        <taxon>Mycobacteriales</taxon>
        <taxon>Gordoniaceae</taxon>
        <taxon>Gordonia</taxon>
    </lineage>
</organism>
<dbReference type="EMBL" id="CP033972">
    <property type="protein sequence ID" value="AZG43454.1"/>
    <property type="molecule type" value="Genomic_DNA"/>
</dbReference>
<feature type="compositionally biased region" description="Basic and acidic residues" evidence="1">
    <location>
        <begin position="302"/>
        <end position="311"/>
    </location>
</feature>
<feature type="compositionally biased region" description="Basic and acidic residues" evidence="1">
    <location>
        <begin position="338"/>
        <end position="347"/>
    </location>
</feature>
<reference evidence="2 3" key="1">
    <citation type="submission" date="2018-11" db="EMBL/GenBank/DDBJ databases">
        <title>Gordonia insulae sp. nov., isolated from an island soil.</title>
        <authorList>
            <person name="Kim Y.S."/>
            <person name="Kim S.B."/>
        </authorList>
    </citation>
    <scope>NUCLEOTIDE SEQUENCE [LARGE SCALE GENOMIC DNA]</scope>
    <source>
        <strain evidence="2 3">MMS17-SY073</strain>
    </source>
</reference>
<dbReference type="AlphaFoldDB" id="A0A3G8JEN8"/>
<gene>
    <name evidence="2" type="ORF">D7316_00018</name>
</gene>
<feature type="region of interest" description="Disordered" evidence="1">
    <location>
        <begin position="302"/>
        <end position="347"/>
    </location>
</feature>
<accession>A0A3G8JEN8</accession>
<name>A0A3G8JEN8_9ACTN</name>
<feature type="region of interest" description="Disordered" evidence="1">
    <location>
        <begin position="263"/>
        <end position="285"/>
    </location>
</feature>
<evidence type="ECO:0000256" key="1">
    <source>
        <dbReference type="SAM" id="MobiDB-lite"/>
    </source>
</evidence>
<evidence type="ECO:0000313" key="3">
    <source>
        <dbReference type="Proteomes" id="UP000271469"/>
    </source>
</evidence>
<dbReference type="KEGG" id="gom:D7316_00018"/>
<dbReference type="GO" id="GO:0005198">
    <property type="term" value="F:structural molecule activity"/>
    <property type="evidence" value="ECO:0007669"/>
    <property type="project" value="InterPro"/>
</dbReference>
<dbReference type="InterPro" id="IPR009319">
    <property type="entry name" value="Phage_A118_VSP1"/>
</dbReference>
<dbReference type="RefSeq" id="WP_124706496.1">
    <property type="nucleotide sequence ID" value="NZ_CP033972.1"/>
</dbReference>
<dbReference type="Pfam" id="PF06152">
    <property type="entry name" value="Phage_min_cap2"/>
    <property type="match status" value="1"/>
</dbReference>
<dbReference type="OrthoDB" id="3197444at2"/>
<protein>
    <recommendedName>
        <fullName evidence="4">Minor capsid protein</fullName>
    </recommendedName>
</protein>
<sequence length="347" mass="38453">MAELSPHQAEELAARIVELYSTAEYELLRQLAVHLNKGLDADEHWTERQLREIQTFQRLALAVLEKLRADSAIAVREVIVQAGNRGAAVAVGQMTAAGAASAMVDPYAVAAVAAELEQTLTASRSRIFRSVDDIYRRVIVETTPLAAQGAITRREAADRALRRLAANGVTGFIDRAGKRWEAASYVEMASRQATKEAAIQGHTNRLIANGHNLVIVSDVPQECEKCRPFEGKVLALKPEGQRTTLDEAKRRGLFHPGCRHSITRYQPGRTRSFGETADPQGDKDRQKLRYLERQVRAARREEAAALDDAGRKAARAKVRARQAQIREHVDTTSAKRQPARERITAAR</sequence>
<proteinExistence type="predicted"/>
<dbReference type="Proteomes" id="UP000271469">
    <property type="component" value="Chromosome"/>
</dbReference>